<proteinExistence type="predicted"/>
<reference evidence="1" key="1">
    <citation type="submission" date="2024-02" db="EMBL/GenBank/DDBJ databases">
        <authorList>
            <consortium name="ELIXIR-Norway"/>
            <consortium name="Elixir Norway"/>
        </authorList>
    </citation>
    <scope>NUCLEOTIDE SEQUENCE</scope>
</reference>
<dbReference type="EMBL" id="OZ019895">
    <property type="protein sequence ID" value="CAK9219037.1"/>
    <property type="molecule type" value="Genomic_DNA"/>
</dbReference>
<evidence type="ECO:0000313" key="2">
    <source>
        <dbReference type="Proteomes" id="UP001497512"/>
    </source>
</evidence>
<protein>
    <recommendedName>
        <fullName evidence="3">Protein FAR1-RELATED SEQUENCE</fullName>
    </recommendedName>
</protein>
<organism evidence="1 2">
    <name type="scientific">Sphagnum troendelagicum</name>
    <dbReference type="NCBI Taxonomy" id="128251"/>
    <lineage>
        <taxon>Eukaryota</taxon>
        <taxon>Viridiplantae</taxon>
        <taxon>Streptophyta</taxon>
        <taxon>Embryophyta</taxon>
        <taxon>Bryophyta</taxon>
        <taxon>Sphagnophytina</taxon>
        <taxon>Sphagnopsida</taxon>
        <taxon>Sphagnales</taxon>
        <taxon>Sphagnaceae</taxon>
        <taxon>Sphagnum</taxon>
    </lineage>
</organism>
<evidence type="ECO:0000313" key="1">
    <source>
        <dbReference type="EMBL" id="CAK9219037.1"/>
    </source>
</evidence>
<gene>
    <name evidence="1" type="ORF">CSSPTR1EN2_LOCUS14284</name>
</gene>
<sequence length="278" mass="31600">MFGKHLLGYVKDNDVRYGLKVAYRDPKSSKVTGLQCCFYIAFGREEKVGSKRKATNIVQGWNHPFCYDNIENHLRNQHFGQWALYQVLESSSKCVSFFDDISVAFKNSIKAHFLFSSLGSERQIVCDIEKDIVDTIVGDMMFNPEDQDNSDADHDADEEPAFDSAAEINVLLLRCCLAAAKAKERALSLFKRVESEDDVAIYSYSVTIPKTKTILFRLVVRYVSCGTLFRMAFELIGCMYNVLGNLGLCACFFDEINNFVWVVYNVNLQQIADLLRCS</sequence>
<dbReference type="PANTHER" id="PTHR37067">
    <property type="entry name" value="PX DOMAIN-CONTAINING PROTEIN"/>
    <property type="match status" value="1"/>
</dbReference>
<dbReference type="PANTHER" id="PTHR37067:SF3">
    <property type="entry name" value="PX DOMAIN-CONTAINING PROTEIN"/>
    <property type="match status" value="1"/>
</dbReference>
<name>A0ABP0UCX5_9BRYO</name>
<evidence type="ECO:0008006" key="3">
    <source>
        <dbReference type="Google" id="ProtNLM"/>
    </source>
</evidence>
<dbReference type="Proteomes" id="UP001497512">
    <property type="component" value="Chromosome 3"/>
</dbReference>
<accession>A0ABP0UCX5</accession>
<keyword evidence="2" id="KW-1185">Reference proteome</keyword>